<dbReference type="Pfam" id="PF01594">
    <property type="entry name" value="AI-2E_transport"/>
    <property type="match status" value="1"/>
</dbReference>
<reference evidence="9" key="1">
    <citation type="submission" date="2021-04" db="EMBL/GenBank/DDBJ databases">
        <title>Taxonomic assessment of Weissella genus.</title>
        <authorList>
            <person name="Fanelli F."/>
            <person name="Chieffi D."/>
            <person name="Dell'Aquila A."/>
            <person name="Gyu-Sung C."/>
            <person name="Franz C.M.A.P."/>
            <person name="Fusco V."/>
        </authorList>
    </citation>
    <scope>NUCLEOTIDE SEQUENCE</scope>
    <source>
        <strain evidence="9">LMG 25373</strain>
    </source>
</reference>
<evidence type="ECO:0000313" key="9">
    <source>
        <dbReference type="EMBL" id="MCM2436698.1"/>
    </source>
</evidence>
<evidence type="ECO:0000256" key="5">
    <source>
        <dbReference type="ARBA" id="ARBA00022692"/>
    </source>
</evidence>
<dbReference type="Proteomes" id="UP001057481">
    <property type="component" value="Unassembled WGS sequence"/>
</dbReference>
<accession>A0ABT0VFT6</accession>
<keyword evidence="7 8" id="KW-0472">Membrane</keyword>
<evidence type="ECO:0000256" key="3">
    <source>
        <dbReference type="ARBA" id="ARBA00022448"/>
    </source>
</evidence>
<evidence type="ECO:0000256" key="8">
    <source>
        <dbReference type="SAM" id="Phobius"/>
    </source>
</evidence>
<sequence>MEEQTTKRKTWLYHWLIDNRFINFLLGLLLILIVIYMVNKVQFIFDPVVKLFSAVGAPIIVGGIFYYLLNPLVDRAQKRWHWPRWIMITVLFVLLLSIVAGGLAILIPILTKQLSELIDNWPTYWHNINQIVDKILNDPNIRPVQSWIDDQSQALANNLKDFSKNHLSGAVGSVSGVFSHISSFFITLITFPFVLFYLLKDGEKLPHYLAQFVPNSKKKPFVFVLREINGQVSNYVRGQLIVAFAVAVMFSVGYMIIGMPYGIGIGVAAGFLNLIPFLGSFLAMVPAVVVAIFISPIMLLKVLIVFMIEQTLEGKVISPKVLGDSLKIHPLTVIVVLLSAGNIFGLAGVIFGIPGYAVLKVLIVHIYDYWKSNSMLFSKEERQAVRLKQLAKIDTASSEFAQNNGVIEPEKNSDESAE</sequence>
<keyword evidence="6 8" id="KW-1133">Transmembrane helix</keyword>
<dbReference type="PANTHER" id="PTHR21716">
    <property type="entry name" value="TRANSMEMBRANE PROTEIN"/>
    <property type="match status" value="1"/>
</dbReference>
<evidence type="ECO:0000256" key="2">
    <source>
        <dbReference type="ARBA" id="ARBA00009773"/>
    </source>
</evidence>
<keyword evidence="4" id="KW-1003">Cell membrane</keyword>
<evidence type="ECO:0000256" key="1">
    <source>
        <dbReference type="ARBA" id="ARBA00004651"/>
    </source>
</evidence>
<feature type="transmembrane region" description="Helical" evidence="8">
    <location>
        <begin position="85"/>
        <end position="110"/>
    </location>
</feature>
<dbReference type="RefSeq" id="WP_205143141.1">
    <property type="nucleotide sequence ID" value="NZ_JAFBDN010000003.1"/>
</dbReference>
<evidence type="ECO:0000313" key="10">
    <source>
        <dbReference type="Proteomes" id="UP001057481"/>
    </source>
</evidence>
<feature type="transmembrane region" description="Helical" evidence="8">
    <location>
        <begin position="263"/>
        <end position="282"/>
    </location>
</feature>
<dbReference type="EMBL" id="JAGMVS010000038">
    <property type="protein sequence ID" value="MCM2436698.1"/>
    <property type="molecule type" value="Genomic_DNA"/>
</dbReference>
<feature type="transmembrane region" description="Helical" evidence="8">
    <location>
        <begin position="328"/>
        <end position="353"/>
    </location>
</feature>
<protein>
    <submittedName>
        <fullName evidence="9">AI-2E family transporter</fullName>
    </submittedName>
</protein>
<keyword evidence="10" id="KW-1185">Reference proteome</keyword>
<comment type="similarity">
    <text evidence="2">Belongs to the autoinducer-2 exporter (AI-2E) (TC 2.A.86) family.</text>
</comment>
<evidence type="ECO:0000256" key="7">
    <source>
        <dbReference type="ARBA" id="ARBA00023136"/>
    </source>
</evidence>
<organism evidence="9 10">
    <name type="scientific">Periweissella beninensis</name>
    <dbReference type="NCBI Taxonomy" id="504936"/>
    <lineage>
        <taxon>Bacteria</taxon>
        <taxon>Bacillati</taxon>
        <taxon>Bacillota</taxon>
        <taxon>Bacilli</taxon>
        <taxon>Lactobacillales</taxon>
        <taxon>Lactobacillaceae</taxon>
        <taxon>Periweissella</taxon>
    </lineage>
</organism>
<feature type="transmembrane region" description="Helical" evidence="8">
    <location>
        <begin position="51"/>
        <end position="73"/>
    </location>
</feature>
<evidence type="ECO:0000256" key="6">
    <source>
        <dbReference type="ARBA" id="ARBA00022989"/>
    </source>
</evidence>
<comment type="subcellular location">
    <subcellularLocation>
        <location evidence="1">Cell membrane</location>
        <topology evidence="1">Multi-pass membrane protein</topology>
    </subcellularLocation>
</comment>
<dbReference type="InterPro" id="IPR002549">
    <property type="entry name" value="AI-2E-like"/>
</dbReference>
<proteinExistence type="inferred from homology"/>
<comment type="caution">
    <text evidence="9">The sequence shown here is derived from an EMBL/GenBank/DDBJ whole genome shotgun (WGS) entry which is preliminary data.</text>
</comment>
<evidence type="ECO:0000256" key="4">
    <source>
        <dbReference type="ARBA" id="ARBA00022475"/>
    </source>
</evidence>
<feature type="transmembrane region" description="Helical" evidence="8">
    <location>
        <begin position="289"/>
        <end position="308"/>
    </location>
</feature>
<feature type="transmembrane region" description="Helical" evidence="8">
    <location>
        <begin position="240"/>
        <end position="257"/>
    </location>
</feature>
<feature type="transmembrane region" description="Helical" evidence="8">
    <location>
        <begin position="177"/>
        <end position="199"/>
    </location>
</feature>
<gene>
    <name evidence="9" type="ORF">KAK10_01970</name>
</gene>
<name>A0ABT0VFT6_9LACO</name>
<dbReference type="PANTHER" id="PTHR21716:SF53">
    <property type="entry name" value="PERMEASE PERM-RELATED"/>
    <property type="match status" value="1"/>
</dbReference>
<feature type="transmembrane region" description="Helical" evidence="8">
    <location>
        <begin position="21"/>
        <end position="39"/>
    </location>
</feature>
<keyword evidence="3" id="KW-0813">Transport</keyword>
<keyword evidence="5 8" id="KW-0812">Transmembrane</keyword>